<organism evidence="1 2">
    <name type="scientific">Aquimonas voraii</name>
    <dbReference type="NCBI Taxonomy" id="265719"/>
    <lineage>
        <taxon>Bacteria</taxon>
        <taxon>Pseudomonadati</taxon>
        <taxon>Pseudomonadota</taxon>
        <taxon>Gammaproteobacteria</taxon>
        <taxon>Lysobacterales</taxon>
        <taxon>Lysobacteraceae</taxon>
        <taxon>Aquimonas</taxon>
    </lineage>
</organism>
<evidence type="ECO:0000313" key="1">
    <source>
        <dbReference type="EMBL" id="SDD62295.1"/>
    </source>
</evidence>
<evidence type="ECO:0000313" key="2">
    <source>
        <dbReference type="Proteomes" id="UP000199603"/>
    </source>
</evidence>
<reference evidence="1 2" key="1">
    <citation type="submission" date="2016-10" db="EMBL/GenBank/DDBJ databases">
        <authorList>
            <person name="de Groot N.N."/>
        </authorList>
    </citation>
    <scope>NUCLEOTIDE SEQUENCE [LARGE SCALE GENOMIC DNA]</scope>
    <source>
        <strain evidence="1 2">DSM 16957</strain>
    </source>
</reference>
<dbReference type="AlphaFoldDB" id="A0A1G6WB47"/>
<proteinExistence type="predicted"/>
<dbReference type="Proteomes" id="UP000199603">
    <property type="component" value="Unassembled WGS sequence"/>
</dbReference>
<accession>A0A1G6WB47</accession>
<name>A0A1G6WB47_9GAMM</name>
<dbReference type="RefSeq" id="WP_091241955.1">
    <property type="nucleotide sequence ID" value="NZ_FNAG01000004.1"/>
</dbReference>
<dbReference type="EMBL" id="FNAG01000004">
    <property type="protein sequence ID" value="SDD62295.1"/>
    <property type="molecule type" value="Genomic_DNA"/>
</dbReference>
<keyword evidence="2" id="KW-1185">Reference proteome</keyword>
<sequence>MVGAQAPPDWLATDGLLSAFANTRNAARRRYMQFVAAGVGAEPIWKHLNRQVYLGSDAFVQRMQDKAGDADEINVPRAHRRPPPPSLEAIATANPDRDAAMLAAHRTGEYSYAEIARHFGVHFTTVGRVVRGAGKL</sequence>
<gene>
    <name evidence="1" type="ORF">SAMN04488509_104192</name>
</gene>
<dbReference type="STRING" id="265719.SAMN04488509_104192"/>
<protein>
    <submittedName>
        <fullName evidence="1">Uncharacterized protein</fullName>
    </submittedName>
</protein>